<name>A0A4S4K0P4_ALKAL</name>
<protein>
    <recommendedName>
        <fullName evidence="3">DUF2313 domain-containing protein</fullName>
    </recommendedName>
</protein>
<evidence type="ECO:0000313" key="2">
    <source>
        <dbReference type="Proteomes" id="UP000297014"/>
    </source>
</evidence>
<dbReference type="Proteomes" id="UP000297014">
    <property type="component" value="Unassembled WGS sequence"/>
</dbReference>
<evidence type="ECO:0000313" key="1">
    <source>
        <dbReference type="EMBL" id="THG91155.1"/>
    </source>
</evidence>
<gene>
    <name evidence="1" type="ORF">AJ85_06605</name>
</gene>
<accession>A0A4S4K0P4</accession>
<dbReference type="EMBL" id="JALP01000086">
    <property type="protein sequence ID" value="THG91155.1"/>
    <property type="molecule type" value="Genomic_DNA"/>
</dbReference>
<comment type="caution">
    <text evidence="1">The sequence shown here is derived from an EMBL/GenBank/DDBJ whole genome shotgun (WGS) entry which is preliminary data.</text>
</comment>
<dbReference type="InterPro" id="IPR018755">
    <property type="entry name" value="Phage_Mu_Gp48"/>
</dbReference>
<dbReference type="OrthoDB" id="1629754at2"/>
<dbReference type="AlphaFoldDB" id="A0A4S4K0P4"/>
<evidence type="ECO:0008006" key="3">
    <source>
        <dbReference type="Google" id="ProtNLM"/>
    </source>
</evidence>
<dbReference type="Pfam" id="PF10076">
    <property type="entry name" value="Phage_Mu_Gp48"/>
    <property type="match status" value="1"/>
</dbReference>
<dbReference type="RefSeq" id="WP_003321286.1">
    <property type="nucleotide sequence ID" value="NZ_ALPT02000044.1"/>
</dbReference>
<sequence>MKLTSESGKQMLSYVSPIYHHSRVMGSIFEANGKEIDLMKHNFEEIKLQLFPQTATWGLRYWEDSVGIEVNEYVSIEQRRRAVISKLATRFPITKNRFKRIVSSLSNAKVDIEFIEDGHFITWFSNENEKIIDLMRVPERAEEIKPAHLICDLGVMHSTTLEVASSDKVPIYSLPLVNRVITGQHPDKAHLGKIEDASLNVVSSGDGRKRDYKLVGHSVSGSDKVKSNLTRYKNAVVGVASRGRSTTYNHFLTGQVITGEHWKIGRAFDRTVEMKVGSYVTSRDYPMTNELLVGLSPHVATLGSVASSFTEVASKSYGVRRDYKICGVAYSSEEVSA</sequence>
<proteinExistence type="predicted"/>
<reference evidence="1 2" key="1">
    <citation type="submission" date="2014-01" db="EMBL/GenBank/DDBJ databases">
        <title>Draft genome sequencing of Bacillus alcalophilus CGMCC 1.3604.</title>
        <authorList>
            <person name="Yang J."/>
            <person name="Diao L."/>
            <person name="Yang S."/>
        </authorList>
    </citation>
    <scope>NUCLEOTIDE SEQUENCE [LARGE SCALE GENOMIC DNA]</scope>
    <source>
        <strain evidence="1 2">CGMCC 1.3604</strain>
    </source>
</reference>
<organism evidence="1 2">
    <name type="scientific">Alkalihalobacillus alcalophilus ATCC 27647 = CGMCC 1.3604</name>
    <dbReference type="NCBI Taxonomy" id="1218173"/>
    <lineage>
        <taxon>Bacteria</taxon>
        <taxon>Bacillati</taxon>
        <taxon>Bacillota</taxon>
        <taxon>Bacilli</taxon>
        <taxon>Bacillales</taxon>
        <taxon>Bacillaceae</taxon>
        <taxon>Alkalihalobacillus</taxon>
    </lineage>
</organism>